<evidence type="ECO:0000256" key="1">
    <source>
        <dbReference type="SAM" id="MobiDB-lite"/>
    </source>
</evidence>
<accession>A0ABV4F2H1</accession>
<evidence type="ECO:0000313" key="2">
    <source>
        <dbReference type="EMBL" id="MEY9317638.1"/>
    </source>
</evidence>
<reference evidence="2 3" key="1">
    <citation type="submission" date="2024-07" db="EMBL/GenBank/DDBJ databases">
        <title>Genomic Encyclopedia of Type Strains, Phase V (KMG-V): Genome sequencing to study the core and pangenomes of soil and plant-associated prokaryotes.</title>
        <authorList>
            <person name="Whitman W."/>
        </authorList>
    </citation>
    <scope>NUCLEOTIDE SEQUENCE [LARGE SCALE GENOMIC DNA]</scope>
    <source>
        <strain evidence="2 3">USDA 415</strain>
    </source>
</reference>
<keyword evidence="3" id="KW-1185">Reference proteome</keyword>
<protein>
    <submittedName>
        <fullName evidence="2">Uncharacterized protein</fullName>
    </submittedName>
</protein>
<dbReference type="EMBL" id="JBGBZA010000002">
    <property type="protein sequence ID" value="MEY9317638.1"/>
    <property type="molecule type" value="Genomic_DNA"/>
</dbReference>
<feature type="compositionally biased region" description="Acidic residues" evidence="1">
    <location>
        <begin position="70"/>
        <end position="82"/>
    </location>
</feature>
<gene>
    <name evidence="2" type="ORF">ABIF29_004437</name>
</gene>
<organism evidence="2 3">
    <name type="scientific">Bradyrhizobium elkanii</name>
    <dbReference type="NCBI Taxonomy" id="29448"/>
    <lineage>
        <taxon>Bacteria</taxon>
        <taxon>Pseudomonadati</taxon>
        <taxon>Pseudomonadota</taxon>
        <taxon>Alphaproteobacteria</taxon>
        <taxon>Hyphomicrobiales</taxon>
        <taxon>Nitrobacteraceae</taxon>
        <taxon>Bradyrhizobium</taxon>
    </lineage>
</organism>
<sequence>MRDPFFTTVLPFLADDLAARGGIQIADCNCPPDGPCLGLEDMPGVVVIVQAMNDDDFDDGSGAAEPPYDPFDDNFDDDDDFEDDDVISEEELAAIEREENRQAVDHLGGVIDNMVYIVGMYTSLVQNKVGA</sequence>
<proteinExistence type="predicted"/>
<dbReference type="RefSeq" id="WP_259265725.1">
    <property type="nucleotide sequence ID" value="NZ_CP126026.1"/>
</dbReference>
<feature type="region of interest" description="Disordered" evidence="1">
    <location>
        <begin position="56"/>
        <end position="82"/>
    </location>
</feature>
<dbReference type="Proteomes" id="UP001565471">
    <property type="component" value="Unassembled WGS sequence"/>
</dbReference>
<comment type="caution">
    <text evidence="2">The sequence shown here is derived from an EMBL/GenBank/DDBJ whole genome shotgun (WGS) entry which is preliminary data.</text>
</comment>
<name>A0ABV4F2H1_BRAEL</name>
<evidence type="ECO:0000313" key="3">
    <source>
        <dbReference type="Proteomes" id="UP001565471"/>
    </source>
</evidence>